<name>A0A2T1DZ02_9CYAN</name>
<sequence length="155" mass="17154">MFELKIRIDAIALLTLSSLILAPIASAELKSNLTIEIDGLKNQKGELCFKLFSSSFDFPDNDKNAVVRRCIKITEDPLKITLKDVASGSYAIAVFQDLNGDRVLNRNTKGIPTEGYGFSNNPITRQDLTRYGDCVFLLAGATETIKIKIKYPPPK</sequence>
<dbReference type="Proteomes" id="UP000239576">
    <property type="component" value="Unassembled WGS sequence"/>
</dbReference>
<evidence type="ECO:0000313" key="2">
    <source>
        <dbReference type="Proteomes" id="UP000239576"/>
    </source>
</evidence>
<dbReference type="InterPro" id="IPR018673">
    <property type="entry name" value="DUF2141"/>
</dbReference>
<gene>
    <name evidence="1" type="ORF">C7B82_21915</name>
</gene>
<dbReference type="RefSeq" id="WP_106258605.1">
    <property type="nucleotide sequence ID" value="NZ_CAWNSW010000160.1"/>
</dbReference>
<dbReference type="Pfam" id="PF09912">
    <property type="entry name" value="DUF2141"/>
    <property type="match status" value="1"/>
</dbReference>
<evidence type="ECO:0008006" key="3">
    <source>
        <dbReference type="Google" id="ProtNLM"/>
    </source>
</evidence>
<evidence type="ECO:0000313" key="1">
    <source>
        <dbReference type="EMBL" id="PSB25725.1"/>
    </source>
</evidence>
<reference evidence="2" key="1">
    <citation type="submission" date="2018-02" db="EMBL/GenBank/DDBJ databases">
        <authorList>
            <person name="Moore K."/>
            <person name="Momper L."/>
        </authorList>
    </citation>
    <scope>NUCLEOTIDE SEQUENCE [LARGE SCALE GENOMIC DNA]</scope>
    <source>
        <strain evidence="2">ULC18</strain>
    </source>
</reference>
<organism evidence="1 2">
    <name type="scientific">Stenomitos frigidus ULC18</name>
    <dbReference type="NCBI Taxonomy" id="2107698"/>
    <lineage>
        <taxon>Bacteria</taxon>
        <taxon>Bacillati</taxon>
        <taxon>Cyanobacteriota</taxon>
        <taxon>Cyanophyceae</taxon>
        <taxon>Leptolyngbyales</taxon>
        <taxon>Leptolyngbyaceae</taxon>
        <taxon>Stenomitos</taxon>
    </lineage>
</organism>
<comment type="caution">
    <text evidence="1">The sequence shown here is derived from an EMBL/GenBank/DDBJ whole genome shotgun (WGS) entry which is preliminary data.</text>
</comment>
<dbReference type="EMBL" id="PVWK01000121">
    <property type="protein sequence ID" value="PSB25725.1"/>
    <property type="molecule type" value="Genomic_DNA"/>
</dbReference>
<protein>
    <recommendedName>
        <fullName evidence="3">DUF2141 domain-containing protein</fullName>
    </recommendedName>
</protein>
<dbReference type="AlphaFoldDB" id="A0A2T1DZ02"/>
<reference evidence="1 2" key="2">
    <citation type="submission" date="2018-03" db="EMBL/GenBank/DDBJ databases">
        <title>The ancient ancestry and fast evolution of plastids.</title>
        <authorList>
            <person name="Moore K.R."/>
            <person name="Magnabosco C."/>
            <person name="Momper L."/>
            <person name="Gold D.A."/>
            <person name="Bosak T."/>
            <person name="Fournier G.P."/>
        </authorList>
    </citation>
    <scope>NUCLEOTIDE SEQUENCE [LARGE SCALE GENOMIC DNA]</scope>
    <source>
        <strain evidence="1 2">ULC18</strain>
    </source>
</reference>
<proteinExistence type="predicted"/>
<accession>A0A2T1DZ02</accession>
<keyword evidence="2" id="KW-1185">Reference proteome</keyword>
<dbReference type="OrthoDB" id="9788332at2"/>